<proteinExistence type="inferred from homology"/>
<sequence length="688" mass="78606">MDSVLDMAMSSLPGDGIAFEDVTDLFAQASQDMNSETMYLMDGFTLMDAMSAFEIGEPRLDTGFVGEDGPPSFNPLAPLLPEEVCWILDRALGYEMEWQAGNMLAHTVFTLTYIYRLSDIETDSMLPAFLTESDPDRPIELITCVLGPCVQGLLKCVDLTWRDLQNNDLIEDTEDWQSDRCEVPVLEGVPVQFVIEKLNWAARFVATSPRVPDKWRKPLGARILLRKALLELLNTNLCRLHVKYQSLLDQARDCILYLKSQPPVEISKDSAAHSAFDPYISRRLNTSVPVRVIPLGPPSETWDRVRTLIESLQEVKTLTLCQNPTTWEIAGKLRVWLKDAPRPAYVRSLAQTSFYNGLLILDQYSFTWTLDQLFAEVTGHTWTNLAAAIKATWKSPTAPPIPQIERHLYKLAISQVKSLWLNPPRLRRYMMRSVVDWHTVYDFSLDIANTIRDEGHIAAKLPRIIASFRLEAMREITLSGFQLELYAPPERPHAYWYTAKVIEAHIECYDDILPTLVKDSKPYEETLYRQRVLLALSALCTAVYLVTIPMIPLDWEEVQPAFERRYKWAFRPEYQRCRAAPLVQPDLYEFMRGIDDENLPPREHVQFAKSILTELVASGCAGGWVGQWAPERIRFLKGLLSVCENLAALPDSIEGLEFFDPKKELKWDPVNAHPWFPALVEPPAEEQE</sequence>
<keyword evidence="3" id="KW-0963">Cytoplasm</keyword>
<dbReference type="AlphaFoldDB" id="A0A8H6I6B2"/>
<feature type="domain" description="NAA35-like TPR repeats" evidence="5">
    <location>
        <begin position="344"/>
        <end position="508"/>
    </location>
</feature>
<reference evidence="6 7" key="1">
    <citation type="submission" date="2020-07" db="EMBL/GenBank/DDBJ databases">
        <title>Comparative genomics of pyrophilous fungi reveals a link between fire events and developmental genes.</title>
        <authorList>
            <consortium name="DOE Joint Genome Institute"/>
            <person name="Steindorff A.S."/>
            <person name="Carver A."/>
            <person name="Calhoun S."/>
            <person name="Stillman K."/>
            <person name="Liu H."/>
            <person name="Lipzen A."/>
            <person name="Pangilinan J."/>
            <person name="Labutti K."/>
            <person name="Bruns T.D."/>
            <person name="Grigoriev I.V."/>
        </authorList>
    </citation>
    <scope>NUCLEOTIDE SEQUENCE [LARGE SCALE GENOMIC DNA]</scope>
    <source>
        <strain evidence="6 7">CBS 144469</strain>
    </source>
</reference>
<protein>
    <submittedName>
        <fullName evidence="6">Mak10 subunit, NatC N-terminal acetyltransferase-domain-containing protein</fullName>
    </submittedName>
</protein>
<comment type="similarity">
    <text evidence="2">Belongs to the MAK10 family.</text>
</comment>
<dbReference type="GO" id="GO:0031417">
    <property type="term" value="C:NatC complex"/>
    <property type="evidence" value="ECO:0007669"/>
    <property type="project" value="InterPro"/>
</dbReference>
<dbReference type="EMBL" id="JACGCI010000018">
    <property type="protein sequence ID" value="KAF6758707.1"/>
    <property type="molecule type" value="Genomic_DNA"/>
</dbReference>
<keyword evidence="7" id="KW-1185">Reference proteome</keyword>
<evidence type="ECO:0000259" key="5">
    <source>
        <dbReference type="Pfam" id="PF25789"/>
    </source>
</evidence>
<dbReference type="PANTHER" id="PTHR21373">
    <property type="entry name" value="GLUCOSE REPRESSIBLE PROTEIN MAK10"/>
    <property type="match status" value="1"/>
</dbReference>
<organism evidence="6 7">
    <name type="scientific">Ephemerocybe angulata</name>
    <dbReference type="NCBI Taxonomy" id="980116"/>
    <lineage>
        <taxon>Eukaryota</taxon>
        <taxon>Fungi</taxon>
        <taxon>Dikarya</taxon>
        <taxon>Basidiomycota</taxon>
        <taxon>Agaricomycotina</taxon>
        <taxon>Agaricomycetes</taxon>
        <taxon>Agaricomycetidae</taxon>
        <taxon>Agaricales</taxon>
        <taxon>Agaricineae</taxon>
        <taxon>Psathyrellaceae</taxon>
        <taxon>Ephemerocybe</taxon>
    </lineage>
</organism>
<evidence type="ECO:0000313" key="7">
    <source>
        <dbReference type="Proteomes" id="UP000521943"/>
    </source>
</evidence>
<dbReference type="PANTHER" id="PTHR21373:SF0">
    <property type="entry name" value="N-ALPHA-ACETYLTRANSFERASE 35, NATC AUXILIARY SUBUNIT"/>
    <property type="match status" value="1"/>
</dbReference>
<gene>
    <name evidence="6" type="ORF">DFP72DRAFT_887996</name>
</gene>
<comment type="subcellular location">
    <subcellularLocation>
        <location evidence="1">Cytoplasm</location>
    </subcellularLocation>
</comment>
<keyword evidence="6" id="KW-0808">Transferase</keyword>
<comment type="caution">
    <text evidence="6">The sequence shown here is derived from an EMBL/GenBank/DDBJ whole genome shotgun (WGS) entry which is preliminary data.</text>
</comment>
<dbReference type="InterPro" id="IPR057982">
    <property type="entry name" value="TPR_NAA35"/>
</dbReference>
<evidence type="ECO:0000256" key="1">
    <source>
        <dbReference type="ARBA" id="ARBA00004496"/>
    </source>
</evidence>
<evidence type="ECO:0000256" key="2">
    <source>
        <dbReference type="ARBA" id="ARBA00006289"/>
    </source>
</evidence>
<dbReference type="Pfam" id="PF04112">
    <property type="entry name" value="Mak10"/>
    <property type="match status" value="1"/>
</dbReference>
<dbReference type="InterPro" id="IPR007244">
    <property type="entry name" value="Naa35_N"/>
</dbReference>
<evidence type="ECO:0000259" key="4">
    <source>
        <dbReference type="Pfam" id="PF04112"/>
    </source>
</evidence>
<dbReference type="OrthoDB" id="269405at2759"/>
<evidence type="ECO:0000313" key="6">
    <source>
        <dbReference type="EMBL" id="KAF6758707.1"/>
    </source>
</evidence>
<accession>A0A8H6I6B2</accession>
<feature type="domain" description="NAA35-like N-terminal" evidence="4">
    <location>
        <begin position="38"/>
        <end position="195"/>
    </location>
</feature>
<evidence type="ECO:0000256" key="3">
    <source>
        <dbReference type="ARBA" id="ARBA00022490"/>
    </source>
</evidence>
<name>A0A8H6I6B2_9AGAR</name>
<dbReference type="InterPro" id="IPR057983">
    <property type="entry name" value="NAA35-like_N"/>
</dbReference>
<dbReference type="Proteomes" id="UP000521943">
    <property type="component" value="Unassembled WGS sequence"/>
</dbReference>
<dbReference type="GO" id="GO:0016740">
    <property type="term" value="F:transferase activity"/>
    <property type="evidence" value="ECO:0007669"/>
    <property type="project" value="UniProtKB-KW"/>
</dbReference>
<dbReference type="Pfam" id="PF25789">
    <property type="entry name" value="TPR_NAA35"/>
    <property type="match status" value="1"/>
</dbReference>